<organism evidence="9 10">
    <name type="scientific">Microbacterium fluvii</name>
    <dbReference type="NCBI Taxonomy" id="415215"/>
    <lineage>
        <taxon>Bacteria</taxon>
        <taxon>Bacillati</taxon>
        <taxon>Actinomycetota</taxon>
        <taxon>Actinomycetes</taxon>
        <taxon>Micrococcales</taxon>
        <taxon>Microbacteriaceae</taxon>
        <taxon>Microbacterium</taxon>
    </lineage>
</organism>
<feature type="transmembrane region" description="Helical" evidence="7">
    <location>
        <begin position="136"/>
        <end position="155"/>
    </location>
</feature>
<dbReference type="PANTHER" id="PTHR43652:SF1">
    <property type="entry name" value="RESPONSE REGULATOR"/>
    <property type="match status" value="1"/>
</dbReference>
<reference evidence="10" key="1">
    <citation type="journal article" date="2019" name="Int. J. Syst. Evol. Microbiol.">
        <title>The Global Catalogue of Microorganisms (GCM) 10K type strain sequencing project: providing services to taxonomists for standard genome sequencing and annotation.</title>
        <authorList>
            <consortium name="The Broad Institute Genomics Platform"/>
            <consortium name="The Broad Institute Genome Sequencing Center for Infectious Disease"/>
            <person name="Wu L."/>
            <person name="Ma J."/>
        </authorList>
    </citation>
    <scope>NUCLEOTIDE SEQUENCE [LARGE SCALE GENOMIC DNA]</scope>
    <source>
        <strain evidence="10">CGMCC 1.15772</strain>
    </source>
</reference>
<evidence type="ECO:0000313" key="10">
    <source>
        <dbReference type="Proteomes" id="UP001596507"/>
    </source>
</evidence>
<evidence type="ECO:0000256" key="2">
    <source>
        <dbReference type="ARBA" id="ARBA00022448"/>
    </source>
</evidence>
<dbReference type="EMBL" id="JBHTBE010000001">
    <property type="protein sequence ID" value="MFC7268206.1"/>
    <property type="molecule type" value="Genomic_DNA"/>
</dbReference>
<dbReference type="Proteomes" id="UP001596507">
    <property type="component" value="Unassembled WGS sequence"/>
</dbReference>
<dbReference type="SUPFAM" id="SSF116726">
    <property type="entry name" value="TrkA C-terminal domain-like"/>
    <property type="match status" value="1"/>
</dbReference>
<feature type="transmembrane region" description="Helical" evidence="7">
    <location>
        <begin position="489"/>
        <end position="517"/>
    </location>
</feature>
<feature type="transmembrane region" description="Helical" evidence="7">
    <location>
        <begin position="419"/>
        <end position="447"/>
    </location>
</feature>
<dbReference type="Pfam" id="PF02080">
    <property type="entry name" value="TrkA_C"/>
    <property type="match status" value="1"/>
</dbReference>
<feature type="transmembrane region" description="Helical" evidence="7">
    <location>
        <begin position="95"/>
        <end position="124"/>
    </location>
</feature>
<evidence type="ECO:0000313" key="9">
    <source>
        <dbReference type="EMBL" id="MFC7268206.1"/>
    </source>
</evidence>
<dbReference type="InterPro" id="IPR031312">
    <property type="entry name" value="Na/sul_symport_CS"/>
</dbReference>
<feature type="transmembrane region" description="Helical" evidence="7">
    <location>
        <begin position="5"/>
        <end position="22"/>
    </location>
</feature>
<feature type="domain" description="RCK C-terminal" evidence="8">
    <location>
        <begin position="308"/>
        <end position="392"/>
    </location>
</feature>
<feature type="transmembrane region" description="Helical" evidence="7">
    <location>
        <begin position="175"/>
        <end position="195"/>
    </location>
</feature>
<dbReference type="PROSITE" id="PS01271">
    <property type="entry name" value="NA_SULFATE"/>
    <property type="match status" value="1"/>
</dbReference>
<feature type="transmembrane region" description="Helical" evidence="7">
    <location>
        <begin position="579"/>
        <end position="602"/>
    </location>
</feature>
<comment type="caution">
    <text evidence="9">The sequence shown here is derived from an EMBL/GenBank/DDBJ whole genome shotgun (WGS) entry which is preliminary data.</text>
</comment>
<evidence type="ECO:0000256" key="7">
    <source>
        <dbReference type="SAM" id="Phobius"/>
    </source>
</evidence>
<evidence type="ECO:0000256" key="6">
    <source>
        <dbReference type="ARBA" id="ARBA00023136"/>
    </source>
</evidence>
<dbReference type="InterPro" id="IPR036721">
    <property type="entry name" value="RCK_C_sf"/>
</dbReference>
<evidence type="ECO:0000256" key="3">
    <source>
        <dbReference type="ARBA" id="ARBA00022692"/>
    </source>
</evidence>
<feature type="transmembrane region" description="Helical" evidence="7">
    <location>
        <begin position="57"/>
        <end position="75"/>
    </location>
</feature>
<dbReference type="Gene3D" id="3.30.70.1450">
    <property type="entry name" value="Regulator of K+ conductance, C-terminal domain"/>
    <property type="match status" value="1"/>
</dbReference>
<gene>
    <name evidence="9" type="ORF">ACFQRL_04435</name>
</gene>
<dbReference type="InterPro" id="IPR004680">
    <property type="entry name" value="Cit_transptr-like_dom"/>
</dbReference>
<evidence type="ECO:0000256" key="5">
    <source>
        <dbReference type="ARBA" id="ARBA00022989"/>
    </source>
</evidence>
<accession>A0ABW2HCL4</accession>
<dbReference type="InterPro" id="IPR006037">
    <property type="entry name" value="RCK_C"/>
</dbReference>
<keyword evidence="6 7" id="KW-0472">Membrane</keyword>
<dbReference type="RefSeq" id="WP_262873118.1">
    <property type="nucleotide sequence ID" value="NZ_BAABKW010000005.1"/>
</dbReference>
<feature type="transmembrane region" description="Helical" evidence="7">
    <location>
        <begin position="537"/>
        <end position="558"/>
    </location>
</feature>
<keyword evidence="2" id="KW-0813">Transport</keyword>
<comment type="subcellular location">
    <subcellularLocation>
        <location evidence="1">Membrane</location>
        <topology evidence="1">Multi-pass membrane protein</topology>
    </subcellularLocation>
</comment>
<keyword evidence="10" id="KW-1185">Reference proteome</keyword>
<sequence>MNVDLVIVVALLIASIAMFAIGRPRMDVVAVLMIVALPLTGVLTVSETLAGFADPNVVLIAALFVVGEGLSRTGVTYRLGDWLGRTAGASEARVIVLLMLCVALLGAVMSSTGVVAIFIPVALSVAARTGVSKRQLLMPLSFAGLISGTLTLIATTPNLVIDAELVRSGNEGFGFFSPTPFGLVILALAIGYILIARRWLGEDVDSGGGARRTFDLLLSDYGVDARTHRYRVGAASPLIGCRLADVDLGAGRPARVLVLEQRRLVRRSVLTTADDARVRSGDVLVVDVALDAARRGALELTEGPRGDDNVFAKHARQLGMAEVMIAPESYARGRSVVSLRFAQRYDLVVLGVRHKGTAAGAVFPSIRLATGDTLLVTGGWNAIQRLRTSPDGYVLLDLPVEVDEVAPAANQAPFAIASVLLMVVLMVTGVVPNVIAALIACLLMGAFRCIDMPSAYRAIHWPTLLLIVGMLPFALALERTGGVDLVVDGLLGAVGDAGPTVLLAVLFALTATIGLFVSNTATAVLMAPIAITTATELGASPLPFAMIIALAASCAFMTPVSSPVNTLVVEPGRYRFGDFFRVGAPFTVIVLVVSVVLVPPVLPLY</sequence>
<evidence type="ECO:0000259" key="8">
    <source>
        <dbReference type="PROSITE" id="PS51202"/>
    </source>
</evidence>
<protein>
    <submittedName>
        <fullName evidence="9">SLC13 family permease</fullName>
    </submittedName>
</protein>
<keyword evidence="5 7" id="KW-1133">Transmembrane helix</keyword>
<feature type="transmembrane region" description="Helical" evidence="7">
    <location>
        <begin position="28"/>
        <end position="45"/>
    </location>
</feature>
<feature type="transmembrane region" description="Helical" evidence="7">
    <location>
        <begin position="459"/>
        <end position="477"/>
    </location>
</feature>
<name>A0ABW2HCL4_9MICO</name>
<evidence type="ECO:0000256" key="1">
    <source>
        <dbReference type="ARBA" id="ARBA00004141"/>
    </source>
</evidence>
<dbReference type="Pfam" id="PF03600">
    <property type="entry name" value="CitMHS"/>
    <property type="match status" value="1"/>
</dbReference>
<keyword evidence="4" id="KW-0677">Repeat</keyword>
<proteinExistence type="predicted"/>
<dbReference type="PROSITE" id="PS51202">
    <property type="entry name" value="RCK_C"/>
    <property type="match status" value="1"/>
</dbReference>
<keyword evidence="3 7" id="KW-0812">Transmembrane</keyword>
<dbReference type="InterPro" id="IPR051679">
    <property type="entry name" value="DASS-Related_Transporters"/>
</dbReference>
<evidence type="ECO:0000256" key="4">
    <source>
        <dbReference type="ARBA" id="ARBA00022737"/>
    </source>
</evidence>
<dbReference type="PANTHER" id="PTHR43652">
    <property type="entry name" value="BASIC AMINO ACID ANTIPORTER YFCC-RELATED"/>
    <property type="match status" value="1"/>
</dbReference>